<dbReference type="GO" id="GO:0003682">
    <property type="term" value="F:chromatin binding"/>
    <property type="evidence" value="ECO:0007669"/>
    <property type="project" value="TreeGrafter"/>
</dbReference>
<dbReference type="EMBL" id="CP055306">
    <property type="protein sequence ID" value="QLB39760.1"/>
    <property type="molecule type" value="Genomic_DNA"/>
</dbReference>
<proteinExistence type="predicted"/>
<dbReference type="PROSITE" id="PS51257">
    <property type="entry name" value="PROKAR_LIPOPROTEIN"/>
    <property type="match status" value="1"/>
</dbReference>
<sequence>MSVKKLSLASLILLSLTACSSGGGKSGETNLKRQNELTQAHAELDSVKSELVKANQDLSSAQSELSKAAHTVQQAQADLAKAQADKNTTAAQLAQAKANLANAEKAKEIAESKLSVANNEKQAVQNQLNSANGDLVKAKSDLQQAQADLAKAQADKNTTAAQLAQAKANLANAEKAKEIAESKLSVANNEKQAVQNQLNSANSDLVKAKSDLQQAQADLAKAQADKNTTAAQLAVAEKAKSEAEMALQNKNKVIKEIVRKAAEITNEQGREYSWVGYTESSLPQGLSKHAFISMSAENLDGIFVGDHYIYLTPNVTLISRDHKAFWDSAEPKQSSFRVERINGKKTENLPLNGEATYIGKGFNSDNVGLLNYKVNFAEKAGVGSISQFNNASIPTIQLEKGNIVDGMIQANASAENGVTGKYALGFYGDNAQSIAGEAYLYKQFEGGITTDSRTAEKYSDSERGTVFGIAGEKQ</sequence>
<dbReference type="SUPFAM" id="SSF57997">
    <property type="entry name" value="Tropomyosin"/>
    <property type="match status" value="1"/>
</dbReference>
<feature type="chain" id="PRO_5032927235" description="Factor H binding protein-like C-terminal domain-containing protein" evidence="2">
    <location>
        <begin position="21"/>
        <end position="474"/>
    </location>
</feature>
<dbReference type="Gene3D" id="1.10.287.620">
    <property type="entry name" value="Helix Hairpins"/>
    <property type="match status" value="1"/>
</dbReference>
<feature type="coiled-coil region" evidence="1">
    <location>
        <begin position="37"/>
        <end position="267"/>
    </location>
</feature>
<evidence type="ECO:0000256" key="2">
    <source>
        <dbReference type="SAM" id="SignalP"/>
    </source>
</evidence>
<keyword evidence="1" id="KW-0175">Coiled coil</keyword>
<gene>
    <name evidence="4" type="ORF">HV559_02070</name>
</gene>
<reference evidence="4 5" key="1">
    <citation type="submission" date="2020-06" db="EMBL/GenBank/DDBJ databases">
        <title>Mannheimia pernigra sp. nov. isolated from bovine respiratory tract.</title>
        <authorList>
            <person name="Kuhnert P."/>
            <person name="Akarsu-Egger H."/>
        </authorList>
    </citation>
    <scope>NUCLEOTIDE SEQUENCE [LARGE SCALE GENOMIC DNA]</scope>
    <source>
        <strain evidence="4 5">BNO311</strain>
    </source>
</reference>
<evidence type="ECO:0000259" key="3">
    <source>
        <dbReference type="Pfam" id="PF08794"/>
    </source>
</evidence>
<dbReference type="SUPFAM" id="SSF56925">
    <property type="entry name" value="OMPA-like"/>
    <property type="match status" value="1"/>
</dbReference>
<protein>
    <recommendedName>
        <fullName evidence="3">Factor H binding protein-like C-terminal domain-containing protein</fullName>
    </recommendedName>
</protein>
<evidence type="ECO:0000256" key="1">
    <source>
        <dbReference type="SAM" id="Coils"/>
    </source>
</evidence>
<evidence type="ECO:0000313" key="4">
    <source>
        <dbReference type="EMBL" id="QLB39760.1"/>
    </source>
</evidence>
<accession>A0A7D5DV79</accession>
<dbReference type="GO" id="GO:0000796">
    <property type="term" value="C:condensin complex"/>
    <property type="evidence" value="ECO:0007669"/>
    <property type="project" value="TreeGrafter"/>
</dbReference>
<evidence type="ECO:0000313" key="5">
    <source>
        <dbReference type="Proteomes" id="UP000509660"/>
    </source>
</evidence>
<dbReference type="InterPro" id="IPR014902">
    <property type="entry name" value="FHBP-like_C"/>
</dbReference>
<dbReference type="RefSeq" id="WP_176809441.1">
    <property type="nucleotide sequence ID" value="NZ_CP055306.1"/>
</dbReference>
<dbReference type="PANTHER" id="PTHR43941:SF4">
    <property type="entry name" value="AH_BAR DOMAIN SUPERFAMILY PROTEIN"/>
    <property type="match status" value="1"/>
</dbReference>
<dbReference type="Gene3D" id="2.40.160.90">
    <property type="match status" value="1"/>
</dbReference>
<dbReference type="AlphaFoldDB" id="A0A7D5DV79"/>
<dbReference type="GO" id="GO:0000785">
    <property type="term" value="C:chromatin"/>
    <property type="evidence" value="ECO:0007669"/>
    <property type="project" value="TreeGrafter"/>
</dbReference>
<dbReference type="GO" id="GO:0000793">
    <property type="term" value="C:condensed chromosome"/>
    <property type="evidence" value="ECO:0007669"/>
    <property type="project" value="TreeGrafter"/>
</dbReference>
<dbReference type="InterPro" id="IPR011250">
    <property type="entry name" value="OMP/PagP_B-barrel"/>
</dbReference>
<organism evidence="4 5">
    <name type="scientific">Mannheimia pernigra</name>
    <dbReference type="NCBI Taxonomy" id="111844"/>
    <lineage>
        <taxon>Bacteria</taxon>
        <taxon>Pseudomonadati</taxon>
        <taxon>Pseudomonadota</taxon>
        <taxon>Gammaproteobacteria</taxon>
        <taxon>Pasteurellales</taxon>
        <taxon>Pasteurellaceae</taxon>
        <taxon>Mannheimia</taxon>
    </lineage>
</organism>
<feature type="signal peptide" evidence="2">
    <location>
        <begin position="1"/>
        <end position="20"/>
    </location>
</feature>
<keyword evidence="2" id="KW-0732">Signal</keyword>
<keyword evidence="5" id="KW-1185">Reference proteome</keyword>
<name>A0A7D5DV79_9PAST</name>
<dbReference type="PANTHER" id="PTHR43941">
    <property type="entry name" value="STRUCTURAL MAINTENANCE OF CHROMOSOMES PROTEIN 2"/>
    <property type="match status" value="1"/>
</dbReference>
<dbReference type="Pfam" id="PF08794">
    <property type="entry name" value="FHBP_C"/>
    <property type="match status" value="1"/>
</dbReference>
<feature type="domain" description="Factor H binding protein-like C-terminal" evidence="3">
    <location>
        <begin position="347"/>
        <end position="438"/>
    </location>
</feature>
<dbReference type="Proteomes" id="UP000509660">
    <property type="component" value="Chromosome"/>
</dbReference>